<dbReference type="PRINTS" id="PR00385">
    <property type="entry name" value="P450"/>
</dbReference>
<sequence length="466" mass="52995">MKYALVFLLVVSLFLVRKAIRKQKLSRRISERGCALPPSTPNTLLGLLQIIQLLQALRANRFLNYVQGLFEKHGHTFTYNTFGTQSIWTTEPENIRACLSTQAQDFEVGAARHKVISPLVGHSILTSDGKKWSQHRALLRPNFMKAQLVHLDIFEKYFCNLVTCIPKDNSTFDLRELLQKLTMDISTEFLLGCSTDSLVLHSEGKSDEFATTWDEAMGWIALRAHLDALMDWIPHPSFFRACRTIHEYADGLVSSALASRDSKMEEGEQRYIFLHELAKEVKDPIQLRDHVLSILTAGRDTTAELLSCTVNILAARPDVLHLLRAEIGQLGGEKPTRETLKSMIYLRNVFFEGILYFTWLMNVYKASLTLVASVLRLYPVGPVNARVARKDTTLPVGGGPHGTQPIMIQKGQQVLYCVYGMHRRKDLYGVDAEGFRPERWEQRRQGWDFLPFNGGARQCLGRKLNF</sequence>
<gene>
    <name evidence="11" type="ORF">IFR04_009522</name>
</gene>
<evidence type="ECO:0008006" key="13">
    <source>
        <dbReference type="Google" id="ProtNLM"/>
    </source>
</evidence>
<evidence type="ECO:0000256" key="9">
    <source>
        <dbReference type="RuleBase" id="RU000461"/>
    </source>
</evidence>
<dbReference type="SUPFAM" id="SSF48264">
    <property type="entry name" value="Cytochrome P450"/>
    <property type="match status" value="1"/>
</dbReference>
<comment type="cofactor">
    <cofactor evidence="1 8">
        <name>heme</name>
        <dbReference type="ChEBI" id="CHEBI:30413"/>
    </cofactor>
</comment>
<protein>
    <recommendedName>
        <fullName evidence="13">Cytochrome P450</fullName>
    </recommendedName>
</protein>
<dbReference type="PRINTS" id="PR01239">
    <property type="entry name" value="EP450IICYP52"/>
</dbReference>
<dbReference type="InterPro" id="IPR002402">
    <property type="entry name" value="Cyt_P450_E_grp-II"/>
</dbReference>
<feature type="signal peptide" evidence="10">
    <location>
        <begin position="1"/>
        <end position="19"/>
    </location>
</feature>
<feature type="binding site" description="axial binding residue" evidence="8">
    <location>
        <position position="459"/>
    </location>
    <ligand>
        <name>heme</name>
        <dbReference type="ChEBI" id="CHEBI:30413"/>
    </ligand>
    <ligandPart>
        <name>Fe</name>
        <dbReference type="ChEBI" id="CHEBI:18248"/>
    </ligandPart>
</feature>
<proteinExistence type="inferred from homology"/>
<keyword evidence="5 9" id="KW-0560">Oxidoreductase</keyword>
<dbReference type="PANTHER" id="PTHR24287">
    <property type="entry name" value="P450, PUTATIVE (EUROFUNG)-RELATED"/>
    <property type="match status" value="1"/>
</dbReference>
<dbReference type="Pfam" id="PF00067">
    <property type="entry name" value="p450"/>
    <property type="match status" value="2"/>
</dbReference>
<dbReference type="AlphaFoldDB" id="A0A8H7TCS5"/>
<comment type="caution">
    <text evidence="11">The sequence shown here is derived from an EMBL/GenBank/DDBJ whole genome shotgun (WGS) entry which is preliminary data.</text>
</comment>
<dbReference type="InterPro" id="IPR047146">
    <property type="entry name" value="Cyt_P450_E_CYP52_fungi"/>
</dbReference>
<keyword evidence="3 8" id="KW-0349">Heme</keyword>
<keyword evidence="7 9" id="KW-0503">Monooxygenase</keyword>
<evidence type="ECO:0000256" key="4">
    <source>
        <dbReference type="ARBA" id="ARBA00022723"/>
    </source>
</evidence>
<evidence type="ECO:0000256" key="2">
    <source>
        <dbReference type="ARBA" id="ARBA00010617"/>
    </source>
</evidence>
<keyword evidence="4 8" id="KW-0479">Metal-binding</keyword>
<evidence type="ECO:0000256" key="10">
    <source>
        <dbReference type="SAM" id="SignalP"/>
    </source>
</evidence>
<dbReference type="EMBL" id="JAFJYH010000158">
    <property type="protein sequence ID" value="KAG4417307.1"/>
    <property type="molecule type" value="Genomic_DNA"/>
</dbReference>
<evidence type="ECO:0000256" key="3">
    <source>
        <dbReference type="ARBA" id="ARBA00022617"/>
    </source>
</evidence>
<dbReference type="InterPro" id="IPR002974">
    <property type="entry name" value="Cyt_P450_E_CYP52_ascomycetes"/>
</dbReference>
<dbReference type="PANTHER" id="PTHR24287:SF1">
    <property type="entry name" value="P450, PUTATIVE (EUROFUNG)-RELATED"/>
    <property type="match status" value="1"/>
</dbReference>
<dbReference type="InterPro" id="IPR001128">
    <property type="entry name" value="Cyt_P450"/>
</dbReference>
<keyword evidence="6 8" id="KW-0408">Iron</keyword>
<dbReference type="CDD" id="cd11063">
    <property type="entry name" value="CYP52"/>
    <property type="match status" value="1"/>
</dbReference>
<evidence type="ECO:0000256" key="5">
    <source>
        <dbReference type="ARBA" id="ARBA00023002"/>
    </source>
</evidence>
<evidence type="ECO:0000256" key="8">
    <source>
        <dbReference type="PIRSR" id="PIRSR602402-1"/>
    </source>
</evidence>
<evidence type="ECO:0000256" key="7">
    <source>
        <dbReference type="ARBA" id="ARBA00023033"/>
    </source>
</evidence>
<comment type="similarity">
    <text evidence="2 9">Belongs to the cytochrome P450 family.</text>
</comment>
<dbReference type="InterPro" id="IPR036396">
    <property type="entry name" value="Cyt_P450_sf"/>
</dbReference>
<reference evidence="11" key="1">
    <citation type="submission" date="2021-02" db="EMBL/GenBank/DDBJ databases">
        <title>Genome sequence Cadophora malorum strain M34.</title>
        <authorList>
            <person name="Stefanovic E."/>
            <person name="Vu D."/>
            <person name="Scully C."/>
            <person name="Dijksterhuis J."/>
            <person name="Roader J."/>
            <person name="Houbraken J."/>
        </authorList>
    </citation>
    <scope>NUCLEOTIDE SEQUENCE</scope>
    <source>
        <strain evidence="11">M34</strain>
    </source>
</reference>
<name>A0A8H7TCS5_9HELO</name>
<feature type="chain" id="PRO_5034259847" description="Cytochrome P450" evidence="10">
    <location>
        <begin position="20"/>
        <end position="466"/>
    </location>
</feature>
<dbReference type="PRINTS" id="PR00464">
    <property type="entry name" value="EP450II"/>
</dbReference>
<accession>A0A8H7TCS5</accession>
<dbReference type="Gene3D" id="1.10.630.10">
    <property type="entry name" value="Cytochrome P450"/>
    <property type="match status" value="1"/>
</dbReference>
<dbReference type="OrthoDB" id="1470350at2759"/>
<organism evidence="11 12">
    <name type="scientific">Cadophora malorum</name>
    <dbReference type="NCBI Taxonomy" id="108018"/>
    <lineage>
        <taxon>Eukaryota</taxon>
        <taxon>Fungi</taxon>
        <taxon>Dikarya</taxon>
        <taxon>Ascomycota</taxon>
        <taxon>Pezizomycotina</taxon>
        <taxon>Leotiomycetes</taxon>
        <taxon>Helotiales</taxon>
        <taxon>Ploettnerulaceae</taxon>
        <taxon>Cadophora</taxon>
    </lineage>
</organism>
<keyword evidence="10" id="KW-0732">Signal</keyword>
<evidence type="ECO:0000313" key="11">
    <source>
        <dbReference type="EMBL" id="KAG4417307.1"/>
    </source>
</evidence>
<evidence type="ECO:0000313" key="12">
    <source>
        <dbReference type="Proteomes" id="UP000664132"/>
    </source>
</evidence>
<dbReference type="GO" id="GO:0020037">
    <property type="term" value="F:heme binding"/>
    <property type="evidence" value="ECO:0007669"/>
    <property type="project" value="InterPro"/>
</dbReference>
<dbReference type="PROSITE" id="PS00086">
    <property type="entry name" value="CYTOCHROME_P450"/>
    <property type="match status" value="1"/>
</dbReference>
<keyword evidence="12" id="KW-1185">Reference proteome</keyword>
<dbReference type="Proteomes" id="UP000664132">
    <property type="component" value="Unassembled WGS sequence"/>
</dbReference>
<dbReference type="GO" id="GO:0005506">
    <property type="term" value="F:iron ion binding"/>
    <property type="evidence" value="ECO:0007669"/>
    <property type="project" value="InterPro"/>
</dbReference>
<dbReference type="InterPro" id="IPR017972">
    <property type="entry name" value="Cyt_P450_CS"/>
</dbReference>
<dbReference type="GO" id="GO:0016712">
    <property type="term" value="F:oxidoreductase activity, acting on paired donors, with incorporation or reduction of molecular oxygen, reduced flavin or flavoprotein as one donor, and incorporation of one atom of oxygen"/>
    <property type="evidence" value="ECO:0007669"/>
    <property type="project" value="InterPro"/>
</dbReference>
<evidence type="ECO:0000256" key="6">
    <source>
        <dbReference type="ARBA" id="ARBA00023004"/>
    </source>
</evidence>
<evidence type="ECO:0000256" key="1">
    <source>
        <dbReference type="ARBA" id="ARBA00001971"/>
    </source>
</evidence>